<proteinExistence type="predicted"/>
<evidence type="ECO:0000256" key="1">
    <source>
        <dbReference type="SAM" id="MobiDB-lite"/>
    </source>
</evidence>
<reference evidence="3" key="1">
    <citation type="submission" date="2023-08" db="EMBL/GenBank/DDBJ databases">
        <title>A collection of bacterial strains from the Burkholderia cepacia Research Laboratory and Repository.</title>
        <authorList>
            <person name="Lipuma J."/>
            <person name="Spilker T."/>
        </authorList>
    </citation>
    <scope>NUCLEOTIDE SEQUENCE</scope>
    <source>
        <strain evidence="3">AU0862</strain>
    </source>
</reference>
<gene>
    <name evidence="3" type="ORF">LGN22_31060</name>
</gene>
<dbReference type="Proteomes" id="UP001199070">
    <property type="component" value="Unassembled WGS sequence"/>
</dbReference>
<dbReference type="Pfam" id="PF12773">
    <property type="entry name" value="DZR"/>
    <property type="match status" value="1"/>
</dbReference>
<dbReference type="AlphaFoldDB" id="A0AAW4TNK8"/>
<accession>A0AAW4TNK8</accession>
<feature type="region of interest" description="Disordered" evidence="1">
    <location>
        <begin position="8"/>
        <end position="69"/>
    </location>
</feature>
<evidence type="ECO:0000313" key="3">
    <source>
        <dbReference type="EMBL" id="MCA8383357.1"/>
    </source>
</evidence>
<feature type="compositionally biased region" description="Basic and acidic residues" evidence="1">
    <location>
        <begin position="41"/>
        <end position="52"/>
    </location>
</feature>
<protein>
    <submittedName>
        <fullName evidence="3">Zinc ribbon domain-containing protein</fullName>
    </submittedName>
</protein>
<evidence type="ECO:0000259" key="2">
    <source>
        <dbReference type="Pfam" id="PF12773"/>
    </source>
</evidence>
<dbReference type="RefSeq" id="WP_226135909.1">
    <property type="nucleotide sequence ID" value="NZ_JAIZTC010000011.1"/>
</dbReference>
<dbReference type="InterPro" id="IPR025874">
    <property type="entry name" value="DZR"/>
</dbReference>
<feature type="domain" description="DZANK-type" evidence="2">
    <location>
        <begin position="79"/>
        <end position="123"/>
    </location>
</feature>
<evidence type="ECO:0000313" key="4">
    <source>
        <dbReference type="Proteomes" id="UP001199070"/>
    </source>
</evidence>
<dbReference type="EMBL" id="JAIZTC010000011">
    <property type="protein sequence ID" value="MCA8383357.1"/>
    <property type="molecule type" value="Genomic_DNA"/>
</dbReference>
<sequence length="127" mass="12391">MSFLKRILGGHGGGHGSGHGNSGNGGHGGGHHGGSRQGGHGGHDARGRDRHGWGWQAPTDASGGQGGQRGNVPLSQLACAGCGALNAADARFCAQCGAAQRGKACSRCHAALAADARFCPGCGTQAA</sequence>
<feature type="compositionally biased region" description="Gly residues" evidence="1">
    <location>
        <begin position="9"/>
        <end position="28"/>
    </location>
</feature>
<name>A0AAW4TNK8_9BURK</name>
<comment type="caution">
    <text evidence="3">The sequence shown here is derived from an EMBL/GenBank/DDBJ whole genome shotgun (WGS) entry which is preliminary data.</text>
</comment>
<organism evidence="3 4">
    <name type="scientific">Burkholderia cenocepacia</name>
    <dbReference type="NCBI Taxonomy" id="95486"/>
    <lineage>
        <taxon>Bacteria</taxon>
        <taxon>Pseudomonadati</taxon>
        <taxon>Pseudomonadota</taxon>
        <taxon>Betaproteobacteria</taxon>
        <taxon>Burkholderiales</taxon>
        <taxon>Burkholderiaceae</taxon>
        <taxon>Burkholderia</taxon>
        <taxon>Burkholderia cepacia complex</taxon>
    </lineage>
</organism>